<accession>A0A411WJD7</accession>
<gene>
    <name evidence="1" type="ORF">EKN56_07865</name>
</gene>
<keyword evidence="2" id="KW-1185">Reference proteome</keyword>
<protein>
    <submittedName>
        <fullName evidence="1">Uncharacterized protein</fullName>
    </submittedName>
</protein>
<dbReference type="KEGG" id="prag:EKN56_07865"/>
<dbReference type="EMBL" id="CP034752">
    <property type="protein sequence ID" value="QBH96319.1"/>
    <property type="molecule type" value="Genomic_DNA"/>
</dbReference>
<dbReference type="OrthoDB" id="964028at2"/>
<dbReference type="Proteomes" id="UP000293154">
    <property type="component" value="Chromosome"/>
</dbReference>
<evidence type="ECO:0000313" key="1">
    <source>
        <dbReference type="EMBL" id="QBH96319.1"/>
    </source>
</evidence>
<dbReference type="AlphaFoldDB" id="A0A411WJD7"/>
<name>A0A411WJD7_9GAMM</name>
<proteinExistence type="predicted"/>
<reference evidence="1 2" key="1">
    <citation type="submission" date="2019-03" db="EMBL/GenBank/DDBJ databases">
        <title>Pragia sp. nov. isolated from the gut tract of Carduelis flavirostris.</title>
        <authorList>
            <person name="Ge Y."/>
        </authorList>
    </citation>
    <scope>NUCLEOTIDE SEQUENCE [LARGE SCALE GENOMIC DNA]</scope>
    <source>
        <strain evidence="1 2">CF-458</strain>
    </source>
</reference>
<evidence type="ECO:0000313" key="2">
    <source>
        <dbReference type="Proteomes" id="UP000293154"/>
    </source>
</evidence>
<dbReference type="RefSeq" id="WP_130591267.1">
    <property type="nucleotide sequence ID" value="NZ_CP034752.1"/>
</dbReference>
<organism evidence="1 2">
    <name type="scientific">Limnobaculum zhutongyuii</name>
    <dbReference type="NCBI Taxonomy" id="2498113"/>
    <lineage>
        <taxon>Bacteria</taxon>
        <taxon>Pseudomonadati</taxon>
        <taxon>Pseudomonadota</taxon>
        <taxon>Gammaproteobacteria</taxon>
        <taxon>Enterobacterales</taxon>
        <taxon>Budviciaceae</taxon>
        <taxon>Limnobaculum</taxon>
    </lineage>
</organism>
<sequence length="109" mass="11982">MAMQKIGKMNLKNSGGFVARIQYSYMDDSGEKHLTKQSNDITLGRSKTIAPDELGVPDGSMVYMHAFVVWGTDNEARRAFIFEKGNTTTANYNISGTTLNNDLGLIDVS</sequence>